<dbReference type="Pfam" id="PF02836">
    <property type="entry name" value="Glyco_hydro_2_C"/>
    <property type="match status" value="1"/>
</dbReference>
<dbReference type="SUPFAM" id="SSF49785">
    <property type="entry name" value="Galactose-binding domain-like"/>
    <property type="match status" value="1"/>
</dbReference>
<dbReference type="SUPFAM" id="SSF49303">
    <property type="entry name" value="beta-Galactosidase/glucuronidase domain"/>
    <property type="match status" value="1"/>
</dbReference>
<evidence type="ECO:0000256" key="1">
    <source>
        <dbReference type="ARBA" id="ARBA00001412"/>
    </source>
</evidence>
<dbReference type="Gene3D" id="2.60.40.10">
    <property type="entry name" value="Immunoglobulins"/>
    <property type="match status" value="1"/>
</dbReference>
<organism evidence="9 10">
    <name type="scientific">Candidatus Tidjanibacter faecipullorum</name>
    <dbReference type="NCBI Taxonomy" id="2838766"/>
    <lineage>
        <taxon>Bacteria</taxon>
        <taxon>Pseudomonadati</taxon>
        <taxon>Bacteroidota</taxon>
        <taxon>Bacteroidia</taxon>
        <taxon>Bacteroidales</taxon>
        <taxon>Rikenellaceae</taxon>
        <taxon>Tidjanibacter</taxon>
    </lineage>
</organism>
<dbReference type="GO" id="GO:0004565">
    <property type="term" value="F:beta-galactosidase activity"/>
    <property type="evidence" value="ECO:0007669"/>
    <property type="project" value="UniProtKB-EC"/>
</dbReference>
<evidence type="ECO:0000256" key="6">
    <source>
        <dbReference type="SAM" id="SignalP"/>
    </source>
</evidence>
<dbReference type="InterPro" id="IPR008979">
    <property type="entry name" value="Galactose-bd-like_sf"/>
</dbReference>
<comment type="caution">
    <text evidence="9">The sequence shown here is derived from an EMBL/GenBank/DDBJ whole genome shotgun (WGS) entry which is preliminary data.</text>
</comment>
<evidence type="ECO:0000313" key="10">
    <source>
        <dbReference type="Proteomes" id="UP000824014"/>
    </source>
</evidence>
<evidence type="ECO:0000259" key="8">
    <source>
        <dbReference type="Pfam" id="PF02836"/>
    </source>
</evidence>
<dbReference type="SUPFAM" id="SSF51445">
    <property type="entry name" value="(Trans)glycosidases"/>
    <property type="match status" value="1"/>
</dbReference>
<evidence type="ECO:0000256" key="2">
    <source>
        <dbReference type="ARBA" id="ARBA00007401"/>
    </source>
</evidence>
<feature type="signal peptide" evidence="6">
    <location>
        <begin position="1"/>
        <end position="18"/>
    </location>
</feature>
<dbReference type="Pfam" id="PF00703">
    <property type="entry name" value="Glyco_hydro_2"/>
    <property type="match status" value="1"/>
</dbReference>
<evidence type="ECO:0000256" key="5">
    <source>
        <dbReference type="ARBA" id="ARBA00023295"/>
    </source>
</evidence>
<gene>
    <name evidence="9" type="ORF">H9816_06905</name>
</gene>
<proteinExistence type="inferred from homology"/>
<evidence type="ECO:0000256" key="3">
    <source>
        <dbReference type="ARBA" id="ARBA00012756"/>
    </source>
</evidence>
<dbReference type="InterPro" id="IPR006102">
    <property type="entry name" value="Ig-like_GH2"/>
</dbReference>
<evidence type="ECO:0000259" key="7">
    <source>
        <dbReference type="Pfam" id="PF00703"/>
    </source>
</evidence>
<dbReference type="GO" id="GO:0009341">
    <property type="term" value="C:beta-galactosidase complex"/>
    <property type="evidence" value="ECO:0007669"/>
    <property type="project" value="TreeGrafter"/>
</dbReference>
<reference evidence="9" key="1">
    <citation type="journal article" date="2021" name="PeerJ">
        <title>Extensive microbial diversity within the chicken gut microbiome revealed by metagenomics and culture.</title>
        <authorList>
            <person name="Gilroy R."/>
            <person name="Ravi A."/>
            <person name="Getino M."/>
            <person name="Pursley I."/>
            <person name="Horton D.L."/>
            <person name="Alikhan N.F."/>
            <person name="Baker D."/>
            <person name="Gharbi K."/>
            <person name="Hall N."/>
            <person name="Watson M."/>
            <person name="Adriaenssens E.M."/>
            <person name="Foster-Nyarko E."/>
            <person name="Jarju S."/>
            <person name="Secka A."/>
            <person name="Antonio M."/>
            <person name="Oren A."/>
            <person name="Chaudhuri R.R."/>
            <person name="La Ragione R."/>
            <person name="Hildebrand F."/>
            <person name="Pallen M.J."/>
        </authorList>
    </citation>
    <scope>NUCLEOTIDE SEQUENCE</scope>
    <source>
        <strain evidence="9">ChiHjej11B10-19426</strain>
    </source>
</reference>
<dbReference type="InterPro" id="IPR006103">
    <property type="entry name" value="Glyco_hydro_2_cat"/>
</dbReference>
<comment type="similarity">
    <text evidence="2">Belongs to the glycosyl hydrolase 2 family.</text>
</comment>
<sequence length="448" mass="50271">MKRILLLLAALCALQAAASEPLPLPQTTDRNRSDRRSEFMSYTIRATAAAGDRETDWNYLPVEQFSQTADSTGIHYAFSFVPPEFWADRIILLHTEGSRNSHTVTVNGTEIGSARDSGVPSEFEIQSCVRSDAPNRVVITLPNDTDEPESALADDRPALTGCFLYAQPRLRIRDYTIGTALNEDGSGTLFAEVVVENASHSSESFSLCFDVFSPQGKVEDFLSFPVSLDAGTCDTMHVEMPVYGAARNRWSAASPRLYSGNLFIRHGDRILEYVPFRTGFGQTAFADGRILRNGEPVQLRVARYDATTPDALRADIRRFKKAGYDTLWPHRPQPYWFYDLCDALGMYVIDQANIGTDYRTEDRRVGGTPSNDPAWLAEYMARTQAMFYRSRNHVCIIARSLGEPSGNGYNFYKTYRWLRQADPDRPVIYAGAEGEWNSDLDLTPEIPD</sequence>
<dbReference type="EC" id="3.2.1.23" evidence="3"/>
<dbReference type="Gene3D" id="2.60.120.260">
    <property type="entry name" value="Galactose-binding domain-like"/>
    <property type="match status" value="1"/>
</dbReference>
<protein>
    <recommendedName>
        <fullName evidence="3">beta-galactosidase</fullName>
        <ecNumber evidence="3">3.2.1.23</ecNumber>
    </recommendedName>
</protein>
<name>A0A9D2DEH4_9BACT</name>
<dbReference type="InterPro" id="IPR036156">
    <property type="entry name" value="Beta-gal/glucu_dom_sf"/>
</dbReference>
<evidence type="ECO:0000313" key="9">
    <source>
        <dbReference type="EMBL" id="HIZ15621.1"/>
    </source>
</evidence>
<dbReference type="Proteomes" id="UP000824014">
    <property type="component" value="Unassembled WGS sequence"/>
</dbReference>
<evidence type="ECO:0000256" key="4">
    <source>
        <dbReference type="ARBA" id="ARBA00022801"/>
    </source>
</evidence>
<feature type="domain" description="Glycoside hydrolase family 2 immunoglobulin-like beta-sandwich" evidence="7">
    <location>
        <begin position="171"/>
        <end position="280"/>
    </location>
</feature>
<feature type="chain" id="PRO_5038525641" description="beta-galactosidase" evidence="6">
    <location>
        <begin position="19"/>
        <end position="448"/>
    </location>
</feature>
<dbReference type="InterPro" id="IPR050347">
    <property type="entry name" value="Bact_Beta-galactosidase"/>
</dbReference>
<keyword evidence="5" id="KW-0326">Glycosidase</keyword>
<reference evidence="9" key="2">
    <citation type="submission" date="2021-04" db="EMBL/GenBank/DDBJ databases">
        <authorList>
            <person name="Gilroy R."/>
        </authorList>
    </citation>
    <scope>NUCLEOTIDE SEQUENCE</scope>
    <source>
        <strain evidence="9">ChiHjej11B10-19426</strain>
    </source>
</reference>
<dbReference type="InterPro" id="IPR017853">
    <property type="entry name" value="GH"/>
</dbReference>
<dbReference type="Gene3D" id="3.20.20.80">
    <property type="entry name" value="Glycosidases"/>
    <property type="match status" value="1"/>
</dbReference>
<dbReference type="InterPro" id="IPR013783">
    <property type="entry name" value="Ig-like_fold"/>
</dbReference>
<comment type="catalytic activity">
    <reaction evidence="1">
        <text>Hydrolysis of terminal non-reducing beta-D-galactose residues in beta-D-galactosides.</text>
        <dbReference type="EC" id="3.2.1.23"/>
    </reaction>
</comment>
<keyword evidence="6" id="KW-0732">Signal</keyword>
<dbReference type="PANTHER" id="PTHR46323">
    <property type="entry name" value="BETA-GALACTOSIDASE"/>
    <property type="match status" value="1"/>
</dbReference>
<dbReference type="AlphaFoldDB" id="A0A9D2DEH4"/>
<dbReference type="EMBL" id="DXCC01000023">
    <property type="protein sequence ID" value="HIZ15621.1"/>
    <property type="molecule type" value="Genomic_DNA"/>
</dbReference>
<accession>A0A9D2DEH4</accession>
<feature type="domain" description="Glycoside hydrolase family 2 catalytic" evidence="8">
    <location>
        <begin position="310"/>
        <end position="432"/>
    </location>
</feature>
<dbReference type="GO" id="GO:0005990">
    <property type="term" value="P:lactose catabolic process"/>
    <property type="evidence" value="ECO:0007669"/>
    <property type="project" value="TreeGrafter"/>
</dbReference>
<dbReference type="PANTHER" id="PTHR46323:SF2">
    <property type="entry name" value="BETA-GALACTOSIDASE"/>
    <property type="match status" value="1"/>
</dbReference>
<keyword evidence="4" id="KW-0378">Hydrolase</keyword>